<protein>
    <recommendedName>
        <fullName evidence="7">rRNA adenine N(6)-methyltransferase</fullName>
        <ecNumber evidence="7">2.1.1.-</ecNumber>
    </recommendedName>
</protein>
<evidence type="ECO:0000256" key="5">
    <source>
        <dbReference type="ARBA" id="ARBA00022884"/>
    </source>
</evidence>
<dbReference type="Pfam" id="PF00398">
    <property type="entry name" value="RrnaAD"/>
    <property type="match status" value="1"/>
</dbReference>
<dbReference type="PANTHER" id="PTHR11727:SF17">
    <property type="entry name" value="DIMETHYLADENOSINE TRANSFERASE 1, MITOCHONDRIAL"/>
    <property type="match status" value="1"/>
</dbReference>
<proteinExistence type="inferred from homology"/>
<evidence type="ECO:0000313" key="8">
    <source>
        <dbReference type="EMBL" id="TFL00912.1"/>
    </source>
</evidence>
<organism evidence="8 9">
    <name type="scientific">Pterulicium gracile</name>
    <dbReference type="NCBI Taxonomy" id="1884261"/>
    <lineage>
        <taxon>Eukaryota</taxon>
        <taxon>Fungi</taxon>
        <taxon>Dikarya</taxon>
        <taxon>Basidiomycota</taxon>
        <taxon>Agaricomycotina</taxon>
        <taxon>Agaricomycetes</taxon>
        <taxon>Agaricomycetidae</taxon>
        <taxon>Agaricales</taxon>
        <taxon>Pleurotineae</taxon>
        <taxon>Pterulaceae</taxon>
        <taxon>Pterulicium</taxon>
    </lineage>
</organism>
<dbReference type="STRING" id="1884261.A0A5C3QGP6"/>
<comment type="similarity">
    <text evidence="7">Belongs to the class I-like SAM-binding methyltransferase superfamily. rRNA adenine N(6)-methyltransferase family.</text>
</comment>
<evidence type="ECO:0000256" key="3">
    <source>
        <dbReference type="ARBA" id="ARBA00022679"/>
    </source>
</evidence>
<evidence type="ECO:0000256" key="7">
    <source>
        <dbReference type="RuleBase" id="RU362106"/>
    </source>
</evidence>
<dbReference type="GO" id="GO:0034246">
    <property type="term" value="F:mitochondrial transcription factor activity"/>
    <property type="evidence" value="ECO:0007669"/>
    <property type="project" value="TreeGrafter"/>
</dbReference>
<keyword evidence="9" id="KW-1185">Reference proteome</keyword>
<dbReference type="OrthoDB" id="16079at2759"/>
<reference evidence="8 9" key="1">
    <citation type="journal article" date="2019" name="Nat. Ecol. Evol.">
        <title>Megaphylogeny resolves global patterns of mushroom evolution.</title>
        <authorList>
            <person name="Varga T."/>
            <person name="Krizsan K."/>
            <person name="Foldi C."/>
            <person name="Dima B."/>
            <person name="Sanchez-Garcia M."/>
            <person name="Sanchez-Ramirez S."/>
            <person name="Szollosi G.J."/>
            <person name="Szarkandi J.G."/>
            <person name="Papp V."/>
            <person name="Albert L."/>
            <person name="Andreopoulos W."/>
            <person name="Angelini C."/>
            <person name="Antonin V."/>
            <person name="Barry K.W."/>
            <person name="Bougher N.L."/>
            <person name="Buchanan P."/>
            <person name="Buyck B."/>
            <person name="Bense V."/>
            <person name="Catcheside P."/>
            <person name="Chovatia M."/>
            <person name="Cooper J."/>
            <person name="Damon W."/>
            <person name="Desjardin D."/>
            <person name="Finy P."/>
            <person name="Geml J."/>
            <person name="Haridas S."/>
            <person name="Hughes K."/>
            <person name="Justo A."/>
            <person name="Karasinski D."/>
            <person name="Kautmanova I."/>
            <person name="Kiss B."/>
            <person name="Kocsube S."/>
            <person name="Kotiranta H."/>
            <person name="LaButti K.M."/>
            <person name="Lechner B.E."/>
            <person name="Liimatainen K."/>
            <person name="Lipzen A."/>
            <person name="Lukacs Z."/>
            <person name="Mihaltcheva S."/>
            <person name="Morgado L.N."/>
            <person name="Niskanen T."/>
            <person name="Noordeloos M.E."/>
            <person name="Ohm R.A."/>
            <person name="Ortiz-Santana B."/>
            <person name="Ovrebo C."/>
            <person name="Racz N."/>
            <person name="Riley R."/>
            <person name="Savchenko A."/>
            <person name="Shiryaev A."/>
            <person name="Soop K."/>
            <person name="Spirin V."/>
            <person name="Szebenyi C."/>
            <person name="Tomsovsky M."/>
            <person name="Tulloss R.E."/>
            <person name="Uehling J."/>
            <person name="Grigoriev I.V."/>
            <person name="Vagvolgyi C."/>
            <person name="Papp T."/>
            <person name="Martin F.M."/>
            <person name="Miettinen O."/>
            <person name="Hibbett D.S."/>
            <person name="Nagy L.G."/>
        </authorList>
    </citation>
    <scope>NUCLEOTIDE SEQUENCE [LARGE SCALE GENOMIC DNA]</scope>
    <source>
        <strain evidence="8 9">CBS 309.79</strain>
    </source>
</reference>
<comment type="subcellular location">
    <subcellularLocation>
        <location evidence="1">Mitochondrion</location>
    </subcellularLocation>
</comment>
<comment type="function">
    <text evidence="6">Mitochondrial transcription factor that confers selective promoter recognition on the core subunit of the yeast mitochondrial RNA polymerase. Interacts with DNA in a non-specific manner.</text>
</comment>
<keyword evidence="4 7" id="KW-0949">S-adenosyl-L-methionine</keyword>
<evidence type="ECO:0000256" key="2">
    <source>
        <dbReference type="ARBA" id="ARBA00022603"/>
    </source>
</evidence>
<sequence length="363" mass="41559">MELPEHLFWREHFTATGPVIRDRVTVSNPETARLLAERFVPEGSEGKVIVEAYPGPGALTRALLDLPKNRIRRLIIIENHEPYLAYLRPLAAADPRVQIIEKSGWFWSSYENLGDEQHLLGDVPRIPWDQGVHPSLQFISHLPLDIHGEQLMSQILRSIPDQQWLFQYGRVPMNFILSDWVWQRMEALAASHICKLTIISRAVASSRLIVPHRVLTPYNAHFHPLATASATLGVIPLPRPDNGDGNEMVQMGPFEEGTMLIGRRMLDKWDYVLRKLFVLKASKLRKALPSLAPGAAVLIKRLDGPDVAPDERVDTTKMIRELTLRDWYYVMKVFDRWPFAPEDLLVTDGLSRDRHNRNSERNS</sequence>
<keyword evidence="5" id="KW-0694">RNA-binding</keyword>
<gene>
    <name evidence="8" type="ORF">BDV98DRAFT_508397</name>
</gene>
<dbReference type="GO" id="GO:0003723">
    <property type="term" value="F:RNA binding"/>
    <property type="evidence" value="ECO:0007669"/>
    <property type="project" value="UniProtKB-KW"/>
</dbReference>
<name>A0A5C3QGP6_9AGAR</name>
<dbReference type="GO" id="GO:0005759">
    <property type="term" value="C:mitochondrial matrix"/>
    <property type="evidence" value="ECO:0007669"/>
    <property type="project" value="TreeGrafter"/>
</dbReference>
<dbReference type="Proteomes" id="UP000305067">
    <property type="component" value="Unassembled WGS sequence"/>
</dbReference>
<dbReference type="GO" id="GO:0006391">
    <property type="term" value="P:transcription initiation at mitochondrial promoter"/>
    <property type="evidence" value="ECO:0007669"/>
    <property type="project" value="TreeGrafter"/>
</dbReference>
<evidence type="ECO:0000256" key="4">
    <source>
        <dbReference type="ARBA" id="ARBA00022691"/>
    </source>
</evidence>
<dbReference type="SUPFAM" id="SSF53335">
    <property type="entry name" value="S-adenosyl-L-methionine-dependent methyltransferases"/>
    <property type="match status" value="1"/>
</dbReference>
<accession>A0A5C3QGP6</accession>
<keyword evidence="3 7" id="KW-0808">Transferase</keyword>
<dbReference type="InterPro" id="IPR001737">
    <property type="entry name" value="KsgA/Erm"/>
</dbReference>
<dbReference type="EC" id="2.1.1.-" evidence="7"/>
<keyword evidence="2 7" id="KW-0489">Methyltransferase</keyword>
<dbReference type="GO" id="GO:0000179">
    <property type="term" value="F:rRNA (adenine-N6,N6-)-dimethyltransferase activity"/>
    <property type="evidence" value="ECO:0007669"/>
    <property type="project" value="TreeGrafter"/>
</dbReference>
<dbReference type="InterPro" id="IPR029063">
    <property type="entry name" value="SAM-dependent_MTases_sf"/>
</dbReference>
<dbReference type="AlphaFoldDB" id="A0A5C3QGP6"/>
<dbReference type="InterPro" id="IPR023165">
    <property type="entry name" value="rRNA_Ade_diMease-like_C"/>
</dbReference>
<evidence type="ECO:0000313" key="9">
    <source>
        <dbReference type="Proteomes" id="UP000305067"/>
    </source>
</evidence>
<dbReference type="Gene3D" id="1.10.8.100">
    <property type="entry name" value="Ribosomal RNA adenine dimethylase-like, domain 2"/>
    <property type="match status" value="1"/>
</dbReference>
<dbReference type="PANTHER" id="PTHR11727">
    <property type="entry name" value="DIMETHYLADENOSINE TRANSFERASE"/>
    <property type="match status" value="1"/>
</dbReference>
<keyword evidence="7" id="KW-0698">rRNA processing</keyword>
<dbReference type="Gene3D" id="3.40.50.150">
    <property type="entry name" value="Vaccinia Virus protein VP39"/>
    <property type="match status" value="1"/>
</dbReference>
<evidence type="ECO:0000256" key="6">
    <source>
        <dbReference type="ARBA" id="ARBA00024915"/>
    </source>
</evidence>
<dbReference type="EMBL" id="ML178827">
    <property type="protein sequence ID" value="TFL00912.1"/>
    <property type="molecule type" value="Genomic_DNA"/>
</dbReference>
<evidence type="ECO:0000256" key="1">
    <source>
        <dbReference type="ARBA" id="ARBA00004173"/>
    </source>
</evidence>